<evidence type="ECO:0000259" key="2">
    <source>
        <dbReference type="Pfam" id="PF13271"/>
    </source>
</evidence>
<feature type="domain" description="DUF4062" evidence="2">
    <location>
        <begin position="9"/>
        <end position="100"/>
    </location>
</feature>
<gene>
    <name evidence="3" type="ORF">ABIF29_007209</name>
</gene>
<keyword evidence="4" id="KW-1185">Reference proteome</keyword>
<dbReference type="EMBL" id="JBGBZA010000002">
    <property type="protein sequence ID" value="MEY9320410.1"/>
    <property type="molecule type" value="Genomic_DNA"/>
</dbReference>
<organism evidence="3 4">
    <name type="scientific">Bradyrhizobium elkanii</name>
    <dbReference type="NCBI Taxonomy" id="29448"/>
    <lineage>
        <taxon>Bacteria</taxon>
        <taxon>Pseudomonadati</taxon>
        <taxon>Pseudomonadota</taxon>
        <taxon>Alphaproteobacteria</taxon>
        <taxon>Hyphomicrobiales</taxon>
        <taxon>Nitrobacteraceae</taxon>
        <taxon>Bradyrhizobium</taxon>
    </lineage>
</organism>
<name>A0ABV4FAC1_BRAEL</name>
<dbReference type="RefSeq" id="WP_253576762.1">
    <property type="nucleotide sequence ID" value="NZ_CP126026.1"/>
</dbReference>
<sequence length="256" mass="28838">MTFNAQVFRVFIASPSDLTAERDAATDVINDCNAQHAAAEGVVLLPVRWETHARPQSGTRPQQAINDQLVSKSDILLGMFWTRVGTSTGVAESGTIEEFDQFVAASKPAFLYFSRRPIDPAWIDAKQHAKLKAFKKQTLTNALVGEFATIQSLKDQLLRNLTDQVRELKVDKPKRDRLEQRRRMTELFKLHKDENISPEEFAKFSEQMLGPKRSKAQTSDPIADSDEAGHAFQFEAGRVFRSEAGHPWRRSHGSIS</sequence>
<proteinExistence type="predicted"/>
<reference evidence="3 4" key="1">
    <citation type="submission" date="2024-07" db="EMBL/GenBank/DDBJ databases">
        <title>Genomic Encyclopedia of Type Strains, Phase V (KMG-V): Genome sequencing to study the core and pangenomes of soil and plant-associated prokaryotes.</title>
        <authorList>
            <person name="Whitman W."/>
        </authorList>
    </citation>
    <scope>NUCLEOTIDE SEQUENCE [LARGE SCALE GENOMIC DNA]</scope>
    <source>
        <strain evidence="3 4">USDA 415</strain>
    </source>
</reference>
<evidence type="ECO:0000313" key="4">
    <source>
        <dbReference type="Proteomes" id="UP001565471"/>
    </source>
</evidence>
<evidence type="ECO:0000313" key="3">
    <source>
        <dbReference type="EMBL" id="MEY9320410.1"/>
    </source>
</evidence>
<dbReference type="Pfam" id="PF13271">
    <property type="entry name" value="DUF4062"/>
    <property type="match status" value="1"/>
</dbReference>
<comment type="caution">
    <text evidence="3">The sequence shown here is derived from an EMBL/GenBank/DDBJ whole genome shotgun (WGS) entry which is preliminary data.</text>
</comment>
<feature type="region of interest" description="Disordered" evidence="1">
    <location>
        <begin position="208"/>
        <end position="228"/>
    </location>
</feature>
<evidence type="ECO:0000256" key="1">
    <source>
        <dbReference type="SAM" id="MobiDB-lite"/>
    </source>
</evidence>
<accession>A0ABV4FAC1</accession>
<dbReference type="Proteomes" id="UP001565471">
    <property type="component" value="Unassembled WGS sequence"/>
</dbReference>
<dbReference type="InterPro" id="IPR025139">
    <property type="entry name" value="DUF4062"/>
</dbReference>
<protein>
    <recommendedName>
        <fullName evidence="2">DUF4062 domain-containing protein</fullName>
    </recommendedName>
</protein>